<dbReference type="Pfam" id="PF00072">
    <property type="entry name" value="Response_reg"/>
    <property type="match status" value="1"/>
</dbReference>
<dbReference type="GO" id="GO:0000160">
    <property type="term" value="P:phosphorelay signal transduction system"/>
    <property type="evidence" value="ECO:0007669"/>
    <property type="project" value="InterPro"/>
</dbReference>
<name>A0A7V6A668_9BACT</name>
<dbReference type="EMBL" id="DTGR01000234">
    <property type="protein sequence ID" value="HHS31012.1"/>
    <property type="molecule type" value="Genomic_DNA"/>
</dbReference>
<comment type="caution">
    <text evidence="3">The sequence shown here is derived from an EMBL/GenBank/DDBJ whole genome shotgun (WGS) entry which is preliminary data.</text>
</comment>
<dbReference type="SUPFAM" id="SSF52172">
    <property type="entry name" value="CheY-like"/>
    <property type="match status" value="1"/>
</dbReference>
<reference evidence="3" key="1">
    <citation type="journal article" date="2020" name="mSystems">
        <title>Genome- and Community-Level Interaction Insights into Carbon Utilization and Element Cycling Functions of Hydrothermarchaeota in Hydrothermal Sediment.</title>
        <authorList>
            <person name="Zhou Z."/>
            <person name="Liu Y."/>
            <person name="Xu W."/>
            <person name="Pan J."/>
            <person name="Luo Z.H."/>
            <person name="Li M."/>
        </authorList>
    </citation>
    <scope>NUCLEOTIDE SEQUENCE [LARGE SCALE GENOMIC DNA]</scope>
    <source>
        <strain evidence="3">SpSt-767</strain>
    </source>
</reference>
<dbReference type="PANTHER" id="PTHR43228">
    <property type="entry name" value="TWO-COMPONENT RESPONSE REGULATOR"/>
    <property type="match status" value="1"/>
</dbReference>
<keyword evidence="1" id="KW-0597">Phosphoprotein</keyword>
<evidence type="ECO:0000256" key="1">
    <source>
        <dbReference type="PROSITE-ProRule" id="PRU00169"/>
    </source>
</evidence>
<accession>A0A7V6A668</accession>
<gene>
    <name evidence="3" type="ORF">ENV52_15105</name>
</gene>
<dbReference type="InterPro" id="IPR001789">
    <property type="entry name" value="Sig_transdc_resp-reg_receiver"/>
</dbReference>
<evidence type="ECO:0000313" key="3">
    <source>
        <dbReference type="EMBL" id="HHS31012.1"/>
    </source>
</evidence>
<dbReference type="PANTHER" id="PTHR43228:SF1">
    <property type="entry name" value="TWO-COMPONENT RESPONSE REGULATOR ARR22"/>
    <property type="match status" value="1"/>
</dbReference>
<dbReference type="PROSITE" id="PS50110">
    <property type="entry name" value="RESPONSE_REGULATORY"/>
    <property type="match status" value="1"/>
</dbReference>
<dbReference type="InterPro" id="IPR052048">
    <property type="entry name" value="ST_Response_Regulator"/>
</dbReference>
<protein>
    <submittedName>
        <fullName evidence="3">Response regulator</fullName>
    </submittedName>
</protein>
<feature type="modified residue" description="4-aspartylphosphate" evidence="1">
    <location>
        <position position="57"/>
    </location>
</feature>
<evidence type="ECO:0000259" key="2">
    <source>
        <dbReference type="PROSITE" id="PS50110"/>
    </source>
</evidence>
<organism evidence="3">
    <name type="scientific">Desulfobacca acetoxidans</name>
    <dbReference type="NCBI Taxonomy" id="60893"/>
    <lineage>
        <taxon>Bacteria</taxon>
        <taxon>Pseudomonadati</taxon>
        <taxon>Thermodesulfobacteriota</taxon>
        <taxon>Desulfobaccia</taxon>
        <taxon>Desulfobaccales</taxon>
        <taxon>Desulfobaccaceae</taxon>
        <taxon>Desulfobacca</taxon>
    </lineage>
</organism>
<dbReference type="InterPro" id="IPR011006">
    <property type="entry name" value="CheY-like_superfamily"/>
</dbReference>
<dbReference type="CDD" id="cd00156">
    <property type="entry name" value="REC"/>
    <property type="match status" value="1"/>
</dbReference>
<feature type="domain" description="Response regulatory" evidence="2">
    <location>
        <begin position="7"/>
        <end position="122"/>
    </location>
</feature>
<dbReference type="Gene3D" id="3.40.50.2300">
    <property type="match status" value="1"/>
</dbReference>
<dbReference type="AlphaFoldDB" id="A0A7V6A668"/>
<proteinExistence type="predicted"/>
<dbReference type="SMART" id="SM00448">
    <property type="entry name" value="REC"/>
    <property type="match status" value="1"/>
</dbReference>
<sequence length="130" mass="14608">MRRLPIRILLVDDDLYIRSLGKELLESLGYEVETAANGEEVLEKFHQGRPWDLVILDYHLPGMSGLEVVQRLKALSPGPEVLMASGFFSHHDREALTAGGARGFLDKPFRLKELRARIEEVLEGRAGILS</sequence>